<dbReference type="Pfam" id="PF00702">
    <property type="entry name" value="Hydrolase"/>
    <property type="match status" value="1"/>
</dbReference>
<gene>
    <name evidence="3" type="ordered locus">HacjB3_04105</name>
</gene>
<protein>
    <submittedName>
        <fullName evidence="3">Haloacid dehalogenase, type II</fullName>
    </submittedName>
</protein>
<dbReference type="CDD" id="cd02588">
    <property type="entry name" value="HAD_L2-DEX"/>
    <property type="match status" value="1"/>
</dbReference>
<accession>D8J8M7</accession>
<dbReference type="PANTHER" id="PTHR43316:SF3">
    <property type="entry name" value="HALOACID DEHALOGENASE, TYPE II (AFU_ORTHOLOGUE AFUA_2G07750)-RELATED"/>
    <property type="match status" value="1"/>
</dbReference>
<dbReference type="SUPFAM" id="SSF56784">
    <property type="entry name" value="HAD-like"/>
    <property type="match status" value="1"/>
</dbReference>
<dbReference type="AlphaFoldDB" id="D8J8M7"/>
<dbReference type="PATRIC" id="fig|795797.18.peg.825"/>
<dbReference type="NCBIfam" id="TIGR01493">
    <property type="entry name" value="HAD-SF-IA-v2"/>
    <property type="match status" value="1"/>
</dbReference>
<dbReference type="InterPro" id="IPR036412">
    <property type="entry name" value="HAD-like_sf"/>
</dbReference>
<dbReference type="SFLD" id="SFLDG01129">
    <property type="entry name" value="C1.5:_HAD__Beta-PGM__Phosphata"/>
    <property type="match status" value="1"/>
</dbReference>
<dbReference type="InterPro" id="IPR051540">
    <property type="entry name" value="S-2-haloacid_dehalogenase"/>
</dbReference>
<dbReference type="KEGG" id="hje:HacjB3_04105"/>
<dbReference type="PRINTS" id="PR00413">
    <property type="entry name" value="HADHALOGNASE"/>
</dbReference>
<evidence type="ECO:0000256" key="2">
    <source>
        <dbReference type="ARBA" id="ARBA00022801"/>
    </source>
</evidence>
<evidence type="ECO:0000256" key="1">
    <source>
        <dbReference type="ARBA" id="ARBA00008106"/>
    </source>
</evidence>
<dbReference type="NCBIfam" id="TIGR01428">
    <property type="entry name" value="HAD_type_II"/>
    <property type="match status" value="1"/>
</dbReference>
<proteinExistence type="inferred from homology"/>
<comment type="similarity">
    <text evidence="1">Belongs to the HAD-like hydrolase superfamily. S-2-haloalkanoic acid dehalogenase family.</text>
</comment>
<dbReference type="InterPro" id="IPR006439">
    <property type="entry name" value="HAD-SF_hydro_IA"/>
</dbReference>
<dbReference type="PANTHER" id="PTHR43316">
    <property type="entry name" value="HYDROLASE, HALOACID DELAHOGENASE-RELATED"/>
    <property type="match status" value="1"/>
</dbReference>
<dbReference type="SFLD" id="SFLDS00003">
    <property type="entry name" value="Haloacid_Dehalogenase"/>
    <property type="match status" value="1"/>
</dbReference>
<dbReference type="InterPro" id="IPR023214">
    <property type="entry name" value="HAD_sf"/>
</dbReference>
<name>D8J8M7_HALJB</name>
<dbReference type="Gene3D" id="1.10.150.240">
    <property type="entry name" value="Putative phosphatase, domain 2"/>
    <property type="match status" value="1"/>
</dbReference>
<dbReference type="eggNOG" id="arCOG02291">
    <property type="taxonomic scope" value="Archaea"/>
</dbReference>
<dbReference type="InterPro" id="IPR023198">
    <property type="entry name" value="PGP-like_dom2"/>
</dbReference>
<sequence>MGGRTAAGIKTVGAIGTRAARGVILADGKPTSMTFDASAVETVTFDSYSTLVDVDAAEAALAERVAEPEPVSKLWRARSLEYTFVANHVDAYQPFYEMNRDALQYALDVHGADVSETERDEILAVYHELDVFEDVREGIERLREGGYDCYVVSNGNPEMLESMVEHADIGDLLEDTISADEVETFKPDAELYRHAAARTGTPIRAIAHVTAGWFDVLGARHAGMQGVWVDRKATPWEPFGGDPDCTIETFYDLAEELGV</sequence>
<dbReference type="Gene3D" id="3.40.50.1000">
    <property type="entry name" value="HAD superfamily/HAD-like"/>
    <property type="match status" value="1"/>
</dbReference>
<dbReference type="Proteomes" id="UP000000390">
    <property type="component" value="Chromosome"/>
</dbReference>
<dbReference type="HOGENOM" id="CLU_045011_3_1_2"/>
<dbReference type="InterPro" id="IPR006328">
    <property type="entry name" value="2-HAD"/>
</dbReference>
<evidence type="ECO:0000313" key="4">
    <source>
        <dbReference type="Proteomes" id="UP000000390"/>
    </source>
</evidence>
<dbReference type="EMBL" id="CP002062">
    <property type="protein sequence ID" value="ADJ14212.1"/>
    <property type="molecule type" value="Genomic_DNA"/>
</dbReference>
<organism evidence="3 4">
    <name type="scientific">Halalkalicoccus jeotgali (strain DSM 18796 / CECT 7217 / JCM 14584 / KCTC 4019 / B3)</name>
    <dbReference type="NCBI Taxonomy" id="795797"/>
    <lineage>
        <taxon>Archaea</taxon>
        <taxon>Methanobacteriati</taxon>
        <taxon>Methanobacteriota</taxon>
        <taxon>Stenosarchaea group</taxon>
        <taxon>Halobacteria</taxon>
        <taxon>Halobacteriales</taxon>
        <taxon>Halococcaceae</taxon>
        <taxon>Halalkalicoccus</taxon>
    </lineage>
</organism>
<keyword evidence="2" id="KW-0378">Hydrolase</keyword>
<evidence type="ECO:0000313" key="3">
    <source>
        <dbReference type="EMBL" id="ADJ14212.1"/>
    </source>
</evidence>
<dbReference type="STRING" id="795797.HacjB3_04105"/>
<reference evidence="3 4" key="1">
    <citation type="journal article" date="2010" name="J. Bacteriol.">
        <title>Complete genome sequence of Halalkalicoccus jeotgali B3(T), an extremely halophilic archaeon.</title>
        <authorList>
            <person name="Roh S.W."/>
            <person name="Nam Y.D."/>
            <person name="Nam S.H."/>
            <person name="Choi S.H."/>
            <person name="Park H.S."/>
            <person name="Bae J.W."/>
        </authorList>
    </citation>
    <scope>NUCLEOTIDE SEQUENCE [LARGE SCALE GENOMIC DNA]</scope>
    <source>
        <strain evidence="4">DSM 18796 / CECT 7217 / JCM 14584 / KCTC 4019 / B3</strain>
    </source>
</reference>
<dbReference type="GO" id="GO:0019120">
    <property type="term" value="F:hydrolase activity, acting on acid halide bonds, in C-halide compounds"/>
    <property type="evidence" value="ECO:0007669"/>
    <property type="project" value="InterPro"/>
</dbReference>